<dbReference type="InterPro" id="IPR000792">
    <property type="entry name" value="Tscrpt_reg_LuxR_C"/>
</dbReference>
<sequence length="256" mass="27338">MSIRRRLSEAAQAVDELYSDPAAAAGEYERFRAALLAERNAAPSGAGADHEGDAATGTALGDSPGLLFVDMDLTLVSASVSARRWLGRLRSPSAGTLLPDAVTDVARRLREGDPEGPSSEHIVRQLEDGTQVDIHAWMVPRGDSGSRMDAAIAVAIGVADPATATEYLLGGYGLTRRQNEVAYLILLGLSIGEMARRLDLTESTVREHMRALFAKVDCSSRREFAEMVFMLAFLTHLSGEPLPPAPHEPVPPPPAA</sequence>
<protein>
    <submittedName>
        <fullName evidence="5">Regulatory protein, luxR family</fullName>
    </submittedName>
</protein>
<dbReference type="RefSeq" id="WP_093782546.1">
    <property type="nucleotide sequence ID" value="NZ_FNIE01000001.1"/>
</dbReference>
<dbReference type="GO" id="GO:0006355">
    <property type="term" value="P:regulation of DNA-templated transcription"/>
    <property type="evidence" value="ECO:0007669"/>
    <property type="project" value="InterPro"/>
</dbReference>
<dbReference type="EMBL" id="FNIE01000001">
    <property type="protein sequence ID" value="SDM79246.1"/>
    <property type="molecule type" value="Genomic_DNA"/>
</dbReference>
<evidence type="ECO:0000256" key="2">
    <source>
        <dbReference type="ARBA" id="ARBA00023125"/>
    </source>
</evidence>
<dbReference type="Pfam" id="PF00196">
    <property type="entry name" value="GerE"/>
    <property type="match status" value="1"/>
</dbReference>
<dbReference type="SMART" id="SM00421">
    <property type="entry name" value="HTH_LUXR"/>
    <property type="match status" value="1"/>
</dbReference>
<gene>
    <name evidence="5" type="ORF">SAMN05216259_101504</name>
</gene>
<evidence type="ECO:0000259" key="4">
    <source>
        <dbReference type="PROSITE" id="PS50043"/>
    </source>
</evidence>
<proteinExistence type="predicted"/>
<keyword evidence="2" id="KW-0238">DNA-binding</keyword>
<dbReference type="Gene3D" id="1.10.10.10">
    <property type="entry name" value="Winged helix-like DNA-binding domain superfamily/Winged helix DNA-binding domain"/>
    <property type="match status" value="1"/>
</dbReference>
<dbReference type="InterPro" id="IPR036388">
    <property type="entry name" value="WH-like_DNA-bd_sf"/>
</dbReference>
<reference evidence="5 6" key="1">
    <citation type="submission" date="2016-10" db="EMBL/GenBank/DDBJ databases">
        <authorList>
            <person name="de Groot N.N."/>
        </authorList>
    </citation>
    <scope>NUCLEOTIDE SEQUENCE [LARGE SCALE GENOMIC DNA]</scope>
    <source>
        <strain evidence="5 6">CGMCC 4.2022</strain>
    </source>
</reference>
<keyword evidence="6" id="KW-1185">Reference proteome</keyword>
<dbReference type="PANTHER" id="PTHR44688">
    <property type="entry name" value="DNA-BINDING TRANSCRIPTIONAL ACTIVATOR DEVR_DOSR"/>
    <property type="match status" value="1"/>
</dbReference>
<dbReference type="CDD" id="cd06170">
    <property type="entry name" value="LuxR_C_like"/>
    <property type="match status" value="1"/>
</dbReference>
<keyword evidence="3" id="KW-0804">Transcription</keyword>
<feature type="domain" description="HTH luxR-type" evidence="4">
    <location>
        <begin position="174"/>
        <end position="232"/>
    </location>
</feature>
<keyword evidence="1" id="KW-0805">Transcription regulation</keyword>
<evidence type="ECO:0000256" key="1">
    <source>
        <dbReference type="ARBA" id="ARBA00023015"/>
    </source>
</evidence>
<dbReference type="SUPFAM" id="SSF46894">
    <property type="entry name" value="C-terminal effector domain of the bipartite response regulators"/>
    <property type="match status" value="1"/>
</dbReference>
<evidence type="ECO:0000256" key="3">
    <source>
        <dbReference type="ARBA" id="ARBA00023163"/>
    </source>
</evidence>
<dbReference type="PANTHER" id="PTHR44688:SF16">
    <property type="entry name" value="DNA-BINDING TRANSCRIPTIONAL ACTIVATOR DEVR_DOSR"/>
    <property type="match status" value="1"/>
</dbReference>
<dbReference type="AlphaFoldDB" id="A0A1G9W4V9"/>
<name>A0A1G9W4V9_9ACTN</name>
<dbReference type="STRING" id="310781.SAMN05216259_101504"/>
<dbReference type="PROSITE" id="PS50043">
    <property type="entry name" value="HTH_LUXR_2"/>
    <property type="match status" value="1"/>
</dbReference>
<organism evidence="5 6">
    <name type="scientific">Actinacidiphila guanduensis</name>
    <dbReference type="NCBI Taxonomy" id="310781"/>
    <lineage>
        <taxon>Bacteria</taxon>
        <taxon>Bacillati</taxon>
        <taxon>Actinomycetota</taxon>
        <taxon>Actinomycetes</taxon>
        <taxon>Kitasatosporales</taxon>
        <taxon>Streptomycetaceae</taxon>
        <taxon>Actinacidiphila</taxon>
    </lineage>
</organism>
<dbReference type="GO" id="GO:0003677">
    <property type="term" value="F:DNA binding"/>
    <property type="evidence" value="ECO:0007669"/>
    <property type="project" value="UniProtKB-KW"/>
</dbReference>
<evidence type="ECO:0000313" key="6">
    <source>
        <dbReference type="Proteomes" id="UP000199341"/>
    </source>
</evidence>
<accession>A0A1G9W4V9</accession>
<evidence type="ECO:0000313" key="5">
    <source>
        <dbReference type="EMBL" id="SDM79246.1"/>
    </source>
</evidence>
<dbReference type="OrthoDB" id="9815744at2"/>
<dbReference type="Proteomes" id="UP000199341">
    <property type="component" value="Unassembled WGS sequence"/>
</dbReference>
<dbReference type="InterPro" id="IPR016032">
    <property type="entry name" value="Sig_transdc_resp-reg_C-effctor"/>
</dbReference>
<dbReference type="PRINTS" id="PR00038">
    <property type="entry name" value="HTHLUXR"/>
</dbReference>